<dbReference type="AlphaFoldDB" id="A0A0P1BR35"/>
<keyword evidence="2" id="KW-1185">Reference proteome</keyword>
<organism evidence="1 2">
    <name type="scientific">Ceraceosorus bombacis</name>
    <dbReference type="NCBI Taxonomy" id="401625"/>
    <lineage>
        <taxon>Eukaryota</taxon>
        <taxon>Fungi</taxon>
        <taxon>Dikarya</taxon>
        <taxon>Basidiomycota</taxon>
        <taxon>Ustilaginomycotina</taxon>
        <taxon>Exobasidiomycetes</taxon>
        <taxon>Ceraceosorales</taxon>
        <taxon>Ceraceosoraceae</taxon>
        <taxon>Ceraceosorus</taxon>
    </lineage>
</organism>
<evidence type="ECO:0000313" key="1">
    <source>
        <dbReference type="EMBL" id="CEH18999.1"/>
    </source>
</evidence>
<dbReference type="EMBL" id="CCYA01000276">
    <property type="protein sequence ID" value="CEH18999.1"/>
    <property type="molecule type" value="Genomic_DNA"/>
</dbReference>
<protein>
    <submittedName>
        <fullName evidence="1">Uncharacterized protein</fullName>
    </submittedName>
</protein>
<sequence length="53" mass="6154">MNFRSRARLITTGAWTEDLGRRSAQPVADVMQRDDVVLIEDASVHVMRTRRRL</sequence>
<name>A0A0P1BR35_9BASI</name>
<evidence type="ECO:0000313" key="2">
    <source>
        <dbReference type="Proteomes" id="UP000054845"/>
    </source>
</evidence>
<proteinExistence type="predicted"/>
<dbReference type="Proteomes" id="UP000054845">
    <property type="component" value="Unassembled WGS sequence"/>
</dbReference>
<feature type="non-terminal residue" evidence="1">
    <location>
        <position position="53"/>
    </location>
</feature>
<accession>A0A0P1BR35</accession>
<reference evidence="2" key="1">
    <citation type="submission" date="2014-09" db="EMBL/GenBank/DDBJ databases">
        <authorList>
            <person name="Sharma Rahul"/>
            <person name="Thines Marco"/>
        </authorList>
    </citation>
    <scope>NUCLEOTIDE SEQUENCE [LARGE SCALE GENOMIC DNA]</scope>
</reference>